<feature type="transmembrane region" description="Helical" evidence="10">
    <location>
        <begin position="78"/>
        <end position="96"/>
    </location>
</feature>
<keyword evidence="6 10" id="KW-1133">Transmembrane helix</keyword>
<feature type="transmembrane region" description="Helical" evidence="10">
    <location>
        <begin position="221"/>
        <end position="242"/>
    </location>
</feature>
<dbReference type="InterPro" id="IPR050794">
    <property type="entry name" value="CPA2_transporter"/>
</dbReference>
<evidence type="ECO:0000256" key="2">
    <source>
        <dbReference type="ARBA" id="ARBA00022448"/>
    </source>
</evidence>
<evidence type="ECO:0000256" key="6">
    <source>
        <dbReference type="ARBA" id="ARBA00022989"/>
    </source>
</evidence>
<feature type="transmembrane region" description="Helical" evidence="10">
    <location>
        <begin position="116"/>
        <end position="137"/>
    </location>
</feature>
<evidence type="ECO:0000256" key="4">
    <source>
        <dbReference type="ARBA" id="ARBA00022692"/>
    </source>
</evidence>
<protein>
    <submittedName>
        <fullName evidence="14">Cation/hydrogen exchanger family protein</fullName>
    </submittedName>
</protein>
<gene>
    <name evidence="14" type="ORF">D5086_0000169950</name>
</gene>
<keyword evidence="5" id="KW-0630">Potassium</keyword>
<keyword evidence="3" id="KW-0633">Potassium transport</keyword>
<dbReference type="GO" id="GO:0016020">
    <property type="term" value="C:membrane"/>
    <property type="evidence" value="ECO:0007669"/>
    <property type="project" value="UniProtKB-SubCell"/>
</dbReference>
<dbReference type="InterPro" id="IPR006153">
    <property type="entry name" value="Cation/H_exchanger_TM"/>
</dbReference>
<dbReference type="GO" id="GO:0015297">
    <property type="term" value="F:antiporter activity"/>
    <property type="evidence" value="ECO:0007669"/>
    <property type="project" value="InterPro"/>
</dbReference>
<keyword evidence="8 10" id="KW-0472">Membrane</keyword>
<comment type="caution">
    <text evidence="14">The sequence shown here is derived from an EMBL/GenBank/DDBJ whole genome shotgun (WGS) entry which is preliminary data.</text>
</comment>
<feature type="domain" description="Cation/H+ exchanger transmembrane" evidence="11">
    <location>
        <begin position="35"/>
        <end position="421"/>
    </location>
</feature>
<dbReference type="EMBL" id="RCHU01000558">
    <property type="protein sequence ID" value="TKS01888.1"/>
    <property type="molecule type" value="Genomic_DNA"/>
</dbReference>
<keyword evidence="2" id="KW-0813">Transport</keyword>
<dbReference type="Pfam" id="PF00999">
    <property type="entry name" value="Na_H_Exchanger"/>
    <property type="match status" value="1"/>
</dbReference>
<evidence type="ECO:0000256" key="1">
    <source>
        <dbReference type="ARBA" id="ARBA00004141"/>
    </source>
</evidence>
<dbReference type="Pfam" id="PF23259">
    <property type="entry name" value="CHX17_C"/>
    <property type="match status" value="1"/>
</dbReference>
<dbReference type="GO" id="GO:1902600">
    <property type="term" value="P:proton transmembrane transport"/>
    <property type="evidence" value="ECO:0007669"/>
    <property type="project" value="InterPro"/>
</dbReference>
<feature type="transmembrane region" description="Helical" evidence="10">
    <location>
        <begin position="375"/>
        <end position="394"/>
    </location>
</feature>
<dbReference type="InterPro" id="IPR038770">
    <property type="entry name" value="Na+/solute_symporter_sf"/>
</dbReference>
<dbReference type="AlphaFoldDB" id="A0A4U5PWF5"/>
<sequence>MDSVHAVNGSAPACPDFISYTVKNAAGKVISIVLAFVFSNLSHQLLKPLSQPRIASDIAVGLVLGNIGLIRHAFDEQFIDILNSIAEFGMICYMFVLGMEMDPYVIFKAPSRSAMVAYAGMVPTIILACSMTLLLHYYQHPTIGFTFSLSTTLSGSSSHILTRLITSLKIGKSDIGKLVIAAGMHSDMISVLLVSVGYLGFPTAVTVNDFAANIRMTLTMAAALLLQVIFTATVSPIFMNWVNNENPEGKPMKGSHLVLSVAYMAFVCSGAPIYGYSPILSAFVAGVFLPSEGRVSKWAVGKINYLLPTIFYPVFFFWMGFHADFSKFEASHWETWGRFLVLVFITIFGKVIGTVICGVMLGFHQRESAELGLLLAAKGHFHVFLAVIGILLNITSTTTSISIIIVIFLSVLPTPLVVSQIIKRARKRAPTQRVALEWLDPSNELRILLCIQGVHNVLSTINLMEISQGASDPGILVYLTDMVELTDQIASTLVQEGMDTVTVMDKDVTEMRDQISTAVQAYVEENGNGITLRRMLALSTFNGMAKDICNLAEDLMISLVILPFHKNRHANGTLDGGNPGFRYVNRKVLRNAPCSVGILVDRGYGLVEKISKSVSSFQVAVIFFGGKDDREALAYAGRVARHPGVKLTVIRFLLDSDSVTASRRAGNCRINAAEQEEEMKLDDESFAQFYERHIAGGHVSYSEKHVANSAETYTTLRSLEGQYGLIIVGRGGRVDSILTIGMNDWQQCPELGPIGDVLSGSDSSHTTSVLIIQQHSLKGELDACEEKLDIMEHVVVVAYGQWLLLLLVKASVAVGGAVDGWANGEKDGRLSIVAEFV</sequence>
<dbReference type="GO" id="GO:0006813">
    <property type="term" value="P:potassium ion transport"/>
    <property type="evidence" value="ECO:0007669"/>
    <property type="project" value="UniProtKB-KW"/>
</dbReference>
<keyword evidence="4 10" id="KW-0812">Transmembrane</keyword>
<dbReference type="Gene3D" id="3.40.50.12370">
    <property type="match status" value="1"/>
</dbReference>
<reference evidence="14" key="1">
    <citation type="submission" date="2018-10" db="EMBL/GenBank/DDBJ databases">
        <title>Population genomic analysis revealed the cold adaptation of white poplar.</title>
        <authorList>
            <person name="Liu Y.-J."/>
        </authorList>
    </citation>
    <scope>NUCLEOTIDE SEQUENCE [LARGE SCALE GENOMIC DNA]</scope>
    <source>
        <strain evidence="14">PAL-ZL1</strain>
    </source>
</reference>
<name>A0A4U5PWF5_POPAL</name>
<feature type="transmembrane region" description="Helical" evidence="10">
    <location>
        <begin position="400"/>
        <end position="418"/>
    </location>
</feature>
<comment type="similarity">
    <text evidence="9">Belongs to the monovalent cation:proton antiporter 2 (CPA2) transporter (TC 2.A.37) family. CHX (TC 2.A.37.4) subfamily.</text>
</comment>
<feature type="transmembrane region" description="Helical" evidence="10">
    <location>
        <begin position="254"/>
        <end position="273"/>
    </location>
</feature>
<dbReference type="InterPro" id="IPR057291">
    <property type="entry name" value="CHX17_2nd"/>
</dbReference>
<feature type="domain" description="Cation/H(+) antiporter C-terminal" evidence="13">
    <location>
        <begin position="616"/>
        <end position="776"/>
    </location>
</feature>
<comment type="subcellular location">
    <subcellularLocation>
        <location evidence="1">Membrane</location>
        <topology evidence="1">Multi-pass membrane protein</topology>
    </subcellularLocation>
</comment>
<evidence type="ECO:0000259" key="12">
    <source>
        <dbReference type="Pfam" id="PF23256"/>
    </source>
</evidence>
<evidence type="ECO:0000313" key="14">
    <source>
        <dbReference type="EMBL" id="TKS01888.1"/>
    </source>
</evidence>
<evidence type="ECO:0000256" key="10">
    <source>
        <dbReference type="SAM" id="Phobius"/>
    </source>
</evidence>
<dbReference type="FunFam" id="1.20.1530.20:FF:000025">
    <property type="entry name" value="Cation/H(+) antiporter 28"/>
    <property type="match status" value="1"/>
</dbReference>
<keyword evidence="7" id="KW-0406">Ion transport</keyword>
<evidence type="ECO:0000256" key="3">
    <source>
        <dbReference type="ARBA" id="ARBA00022538"/>
    </source>
</evidence>
<dbReference type="PANTHER" id="PTHR32468:SF145">
    <property type="entry name" value="CATION_H(+) ANTIPORTER 28"/>
    <property type="match status" value="1"/>
</dbReference>
<feature type="transmembrane region" description="Helical" evidence="10">
    <location>
        <begin position="178"/>
        <end position="201"/>
    </location>
</feature>
<feature type="domain" description="Cation/H(+) antiporter central" evidence="12">
    <location>
        <begin position="476"/>
        <end position="611"/>
    </location>
</feature>
<dbReference type="GO" id="GO:0012505">
    <property type="term" value="C:endomembrane system"/>
    <property type="evidence" value="ECO:0007669"/>
    <property type="project" value="TreeGrafter"/>
</dbReference>
<evidence type="ECO:0000259" key="11">
    <source>
        <dbReference type="Pfam" id="PF00999"/>
    </source>
</evidence>
<proteinExistence type="inferred from homology"/>
<accession>A0A4U5PWF5</accession>
<evidence type="ECO:0000256" key="8">
    <source>
        <dbReference type="ARBA" id="ARBA00023136"/>
    </source>
</evidence>
<feature type="transmembrane region" description="Helical" evidence="10">
    <location>
        <begin position="341"/>
        <end position="363"/>
    </location>
</feature>
<dbReference type="GO" id="GO:0006885">
    <property type="term" value="P:regulation of pH"/>
    <property type="evidence" value="ECO:0007669"/>
    <property type="project" value="TreeGrafter"/>
</dbReference>
<dbReference type="Gene3D" id="1.20.1530.20">
    <property type="match status" value="1"/>
</dbReference>
<evidence type="ECO:0000256" key="7">
    <source>
        <dbReference type="ARBA" id="ARBA00023065"/>
    </source>
</evidence>
<organism evidence="14">
    <name type="scientific">Populus alba</name>
    <name type="common">White poplar</name>
    <dbReference type="NCBI Taxonomy" id="43335"/>
    <lineage>
        <taxon>Eukaryota</taxon>
        <taxon>Viridiplantae</taxon>
        <taxon>Streptophyta</taxon>
        <taxon>Embryophyta</taxon>
        <taxon>Tracheophyta</taxon>
        <taxon>Spermatophyta</taxon>
        <taxon>Magnoliopsida</taxon>
        <taxon>eudicotyledons</taxon>
        <taxon>Gunneridae</taxon>
        <taxon>Pentapetalae</taxon>
        <taxon>rosids</taxon>
        <taxon>fabids</taxon>
        <taxon>Malpighiales</taxon>
        <taxon>Salicaceae</taxon>
        <taxon>Saliceae</taxon>
        <taxon>Populus</taxon>
    </lineage>
</organism>
<evidence type="ECO:0000259" key="13">
    <source>
        <dbReference type="Pfam" id="PF23259"/>
    </source>
</evidence>
<dbReference type="Pfam" id="PF23256">
    <property type="entry name" value="CHX17_2nd"/>
    <property type="match status" value="1"/>
</dbReference>
<dbReference type="PANTHER" id="PTHR32468">
    <property type="entry name" value="CATION/H + ANTIPORTER"/>
    <property type="match status" value="1"/>
</dbReference>
<dbReference type="InterPro" id="IPR057290">
    <property type="entry name" value="CHX17_C"/>
</dbReference>
<evidence type="ECO:0000256" key="5">
    <source>
        <dbReference type="ARBA" id="ARBA00022958"/>
    </source>
</evidence>
<evidence type="ECO:0000256" key="9">
    <source>
        <dbReference type="ARBA" id="ARBA00038341"/>
    </source>
</evidence>
<feature type="transmembrane region" description="Helical" evidence="10">
    <location>
        <begin position="303"/>
        <end position="321"/>
    </location>
</feature>